<dbReference type="CDD" id="cd00383">
    <property type="entry name" value="trans_reg_C"/>
    <property type="match status" value="1"/>
</dbReference>
<dbReference type="InterPro" id="IPR001789">
    <property type="entry name" value="Sig_transdc_resp-reg_receiver"/>
</dbReference>
<dbReference type="InterPro" id="IPR001867">
    <property type="entry name" value="OmpR/PhoB-type_DNA-bd"/>
</dbReference>
<evidence type="ECO:0000313" key="11">
    <source>
        <dbReference type="Proteomes" id="UP000823613"/>
    </source>
</evidence>
<evidence type="ECO:0000256" key="3">
    <source>
        <dbReference type="ARBA" id="ARBA00023015"/>
    </source>
</evidence>
<dbReference type="SUPFAM" id="SSF46894">
    <property type="entry name" value="C-terminal effector domain of the bipartite response regulators"/>
    <property type="match status" value="1"/>
</dbReference>
<evidence type="ECO:0000256" key="7">
    <source>
        <dbReference type="PROSITE-ProRule" id="PRU01091"/>
    </source>
</evidence>
<evidence type="ECO:0000259" key="8">
    <source>
        <dbReference type="PROSITE" id="PS50110"/>
    </source>
</evidence>
<proteinExistence type="predicted"/>
<dbReference type="PANTHER" id="PTHR48111:SF40">
    <property type="entry name" value="PHOSPHATE REGULON TRANSCRIPTIONAL REGULATORY PROTEIN PHOB"/>
    <property type="match status" value="1"/>
</dbReference>
<keyword evidence="5" id="KW-0804">Transcription</keyword>
<keyword evidence="2" id="KW-0902">Two-component regulatory system</keyword>
<keyword evidence="4 7" id="KW-0238">DNA-binding</keyword>
<dbReference type="InterPro" id="IPR016032">
    <property type="entry name" value="Sig_transdc_resp-reg_C-effctor"/>
</dbReference>
<dbReference type="AlphaFoldDB" id="A0A9D9GWH1"/>
<gene>
    <name evidence="10" type="ORF">IAC58_03490</name>
</gene>
<dbReference type="GO" id="GO:0032993">
    <property type="term" value="C:protein-DNA complex"/>
    <property type="evidence" value="ECO:0007669"/>
    <property type="project" value="TreeGrafter"/>
</dbReference>
<evidence type="ECO:0000313" key="10">
    <source>
        <dbReference type="EMBL" id="MBO8427596.1"/>
    </source>
</evidence>
<dbReference type="Proteomes" id="UP000823613">
    <property type="component" value="Unassembled WGS sequence"/>
</dbReference>
<evidence type="ECO:0000256" key="4">
    <source>
        <dbReference type="ARBA" id="ARBA00023125"/>
    </source>
</evidence>
<organism evidence="10 11">
    <name type="scientific">Candidatus Onthovivens merdipullorum</name>
    <dbReference type="NCBI Taxonomy" id="2840889"/>
    <lineage>
        <taxon>Bacteria</taxon>
        <taxon>Bacillati</taxon>
        <taxon>Bacillota</taxon>
        <taxon>Bacilli</taxon>
        <taxon>Bacillales</taxon>
        <taxon>Candidatus Onthovivens</taxon>
    </lineage>
</organism>
<evidence type="ECO:0000259" key="9">
    <source>
        <dbReference type="PROSITE" id="PS51755"/>
    </source>
</evidence>
<reference evidence="10" key="1">
    <citation type="submission" date="2020-10" db="EMBL/GenBank/DDBJ databases">
        <authorList>
            <person name="Gilroy R."/>
        </authorList>
    </citation>
    <scope>NUCLEOTIDE SEQUENCE</scope>
    <source>
        <strain evidence="10">11159</strain>
    </source>
</reference>
<evidence type="ECO:0000256" key="1">
    <source>
        <dbReference type="ARBA" id="ARBA00022553"/>
    </source>
</evidence>
<comment type="caution">
    <text evidence="10">The sequence shown here is derived from an EMBL/GenBank/DDBJ whole genome shotgun (WGS) entry which is preliminary data.</text>
</comment>
<dbReference type="Pfam" id="PF00486">
    <property type="entry name" value="Trans_reg_C"/>
    <property type="match status" value="1"/>
</dbReference>
<dbReference type="PANTHER" id="PTHR48111">
    <property type="entry name" value="REGULATOR OF RPOS"/>
    <property type="match status" value="1"/>
</dbReference>
<feature type="modified residue" description="4-aspartylphosphate" evidence="6">
    <location>
        <position position="53"/>
    </location>
</feature>
<dbReference type="InterPro" id="IPR039420">
    <property type="entry name" value="WalR-like"/>
</dbReference>
<dbReference type="Gene3D" id="3.40.50.2300">
    <property type="match status" value="1"/>
</dbReference>
<dbReference type="SMART" id="SM00448">
    <property type="entry name" value="REC"/>
    <property type="match status" value="1"/>
</dbReference>
<feature type="DNA-binding region" description="OmpR/PhoB-type" evidence="7">
    <location>
        <begin position="125"/>
        <end position="220"/>
    </location>
</feature>
<sequence>MKRLIYSVEDDKDISYIIKMALENAGYEVKIFDNGEDFLKEFKEVKPDLILLDMMLPKIQGQDILKIIRADESNNDIDIIIISANKLVSDKVDGLNLGADDYIAKPFDILELVSRVNARFRKAKSNVYKFRGVEINENKRSVTRNNEPIKLTNSEFDILLQLAKANGKIVSREALMSSLWGQNEAYESRTIDMHIGAIRKKLNDKEIILTIHGHGYRINE</sequence>
<evidence type="ECO:0000256" key="6">
    <source>
        <dbReference type="PROSITE-ProRule" id="PRU00169"/>
    </source>
</evidence>
<dbReference type="SMART" id="SM00862">
    <property type="entry name" value="Trans_reg_C"/>
    <property type="match status" value="1"/>
</dbReference>
<dbReference type="GO" id="GO:0006355">
    <property type="term" value="P:regulation of DNA-templated transcription"/>
    <property type="evidence" value="ECO:0007669"/>
    <property type="project" value="InterPro"/>
</dbReference>
<keyword evidence="3" id="KW-0805">Transcription regulation</keyword>
<dbReference type="Gene3D" id="1.10.10.10">
    <property type="entry name" value="Winged helix-like DNA-binding domain superfamily/Winged helix DNA-binding domain"/>
    <property type="match status" value="1"/>
</dbReference>
<dbReference type="Pfam" id="PF00072">
    <property type="entry name" value="Response_reg"/>
    <property type="match status" value="1"/>
</dbReference>
<accession>A0A9D9GWH1</accession>
<evidence type="ECO:0000256" key="2">
    <source>
        <dbReference type="ARBA" id="ARBA00023012"/>
    </source>
</evidence>
<reference evidence="10" key="2">
    <citation type="journal article" date="2021" name="PeerJ">
        <title>Extensive microbial diversity within the chicken gut microbiome revealed by metagenomics and culture.</title>
        <authorList>
            <person name="Gilroy R."/>
            <person name="Ravi A."/>
            <person name="Getino M."/>
            <person name="Pursley I."/>
            <person name="Horton D.L."/>
            <person name="Alikhan N.F."/>
            <person name="Baker D."/>
            <person name="Gharbi K."/>
            <person name="Hall N."/>
            <person name="Watson M."/>
            <person name="Adriaenssens E.M."/>
            <person name="Foster-Nyarko E."/>
            <person name="Jarju S."/>
            <person name="Secka A."/>
            <person name="Antonio M."/>
            <person name="Oren A."/>
            <person name="Chaudhuri R.R."/>
            <person name="La Ragione R."/>
            <person name="Hildebrand F."/>
            <person name="Pallen M.J."/>
        </authorList>
    </citation>
    <scope>NUCLEOTIDE SEQUENCE</scope>
    <source>
        <strain evidence="10">11159</strain>
    </source>
</reference>
<feature type="domain" description="Response regulatory" evidence="8">
    <location>
        <begin position="4"/>
        <end position="120"/>
    </location>
</feature>
<protein>
    <submittedName>
        <fullName evidence="10">Response regulator transcription factor</fullName>
    </submittedName>
</protein>
<dbReference type="InterPro" id="IPR011006">
    <property type="entry name" value="CheY-like_superfamily"/>
</dbReference>
<dbReference type="InterPro" id="IPR036388">
    <property type="entry name" value="WH-like_DNA-bd_sf"/>
</dbReference>
<dbReference type="SUPFAM" id="SSF52172">
    <property type="entry name" value="CheY-like"/>
    <property type="match status" value="1"/>
</dbReference>
<evidence type="ECO:0000256" key="5">
    <source>
        <dbReference type="ARBA" id="ARBA00023163"/>
    </source>
</evidence>
<dbReference type="PROSITE" id="PS50110">
    <property type="entry name" value="RESPONSE_REGULATORY"/>
    <property type="match status" value="1"/>
</dbReference>
<dbReference type="GO" id="GO:0005829">
    <property type="term" value="C:cytosol"/>
    <property type="evidence" value="ECO:0007669"/>
    <property type="project" value="TreeGrafter"/>
</dbReference>
<dbReference type="EMBL" id="JADIMY010000074">
    <property type="protein sequence ID" value="MBO8427596.1"/>
    <property type="molecule type" value="Genomic_DNA"/>
</dbReference>
<keyword evidence="1 6" id="KW-0597">Phosphoprotein</keyword>
<feature type="domain" description="OmpR/PhoB-type" evidence="9">
    <location>
        <begin position="125"/>
        <end position="220"/>
    </location>
</feature>
<name>A0A9D9GWH1_9BACL</name>
<dbReference type="GO" id="GO:0000156">
    <property type="term" value="F:phosphorelay response regulator activity"/>
    <property type="evidence" value="ECO:0007669"/>
    <property type="project" value="TreeGrafter"/>
</dbReference>
<dbReference type="Gene3D" id="6.10.250.690">
    <property type="match status" value="1"/>
</dbReference>
<dbReference type="PROSITE" id="PS51755">
    <property type="entry name" value="OMPR_PHOB"/>
    <property type="match status" value="1"/>
</dbReference>
<dbReference type="GO" id="GO:0000976">
    <property type="term" value="F:transcription cis-regulatory region binding"/>
    <property type="evidence" value="ECO:0007669"/>
    <property type="project" value="TreeGrafter"/>
</dbReference>